<dbReference type="Pfam" id="PF05345">
    <property type="entry name" value="He_PIG"/>
    <property type="match status" value="1"/>
</dbReference>
<dbReference type="GO" id="GO:0005509">
    <property type="term" value="F:calcium ion binding"/>
    <property type="evidence" value="ECO:0007669"/>
    <property type="project" value="InterPro"/>
</dbReference>
<dbReference type="RefSeq" id="WP_136063313.1">
    <property type="nucleotide sequence ID" value="NZ_CAAHFH010000002.1"/>
</dbReference>
<dbReference type="InterPro" id="IPR013783">
    <property type="entry name" value="Ig-like_fold"/>
</dbReference>
<dbReference type="AlphaFoldDB" id="A0A6C2URL0"/>
<protein>
    <recommendedName>
        <fullName evidence="3">Dystroglycan-type cadherin-like domain-containing protein</fullName>
    </recommendedName>
</protein>
<dbReference type="EMBL" id="CAAHFH010000002">
    <property type="protein sequence ID" value="VGO21881.1"/>
    <property type="molecule type" value="Genomic_DNA"/>
</dbReference>
<evidence type="ECO:0008006" key="3">
    <source>
        <dbReference type="Google" id="ProtNLM"/>
    </source>
</evidence>
<evidence type="ECO:0000313" key="2">
    <source>
        <dbReference type="Proteomes" id="UP000346198"/>
    </source>
</evidence>
<proteinExistence type="predicted"/>
<sequence length="637" mass="68915">MKMKQVFFLIVVAVLPITTLAAVEPLMEQISWANVDTNNTFLSADSDIVTNALIILTESHSHVTNAVEGTRLVNPAKNLASNDGFYGPDDAGFETGEAAFITNAYSVGKGGDGYYMEYTLQNNSTTNLQLADLRFDLIRRWGGGDFKVRYASGDLLISDGTLVTNLTSLTDPNATWGLFDPSNEYIVDMTALGDSILDAGESATFRFNFDVNVPATAIDNMMFLGEFGVLDNANIAPSFTNNPIRLAEIATIGVAYSNDLSGIAVDPEGDTIHYAKTDGPSWLDILPDGTVIGTPVVARFDEFTISATDSNSAPAEAIIEVVVTDPQLEAYEMVAWTGENNRFADTKTPGAGQVSAQMFDAINGVNLNRNAAGGSEDHNYGTIFMTPVAEDNSWVLRAQSNQVYTIAITNKTVFDMDLDGIYFDYKRNFPEAPGSLAVNYVSGDLDDTGPVGIGSYSAIDNTWVDLDLPFTNLTDTVIQAGEHVAFTLSFSNFSGPTRCLFDNFMVRMLKGDASDTDNDNIADNWEINYFGSITNSDGTADFEPDGFNDYSEFIAGTNPTNALSLLNIDVVEAGTNANEYVIQWQSAGERSYRIMSAENLVFPIWITNASGIAATPATNITTVTNTLSPAFFRVEVE</sequence>
<dbReference type="GO" id="GO:0016020">
    <property type="term" value="C:membrane"/>
    <property type="evidence" value="ECO:0007669"/>
    <property type="project" value="InterPro"/>
</dbReference>
<organism evidence="1 2">
    <name type="scientific">Pontiella sulfatireligans</name>
    <dbReference type="NCBI Taxonomy" id="2750658"/>
    <lineage>
        <taxon>Bacteria</taxon>
        <taxon>Pseudomonadati</taxon>
        <taxon>Kiritimatiellota</taxon>
        <taxon>Kiritimatiellia</taxon>
        <taxon>Kiritimatiellales</taxon>
        <taxon>Pontiellaceae</taxon>
        <taxon>Pontiella</taxon>
    </lineage>
</organism>
<name>A0A6C2URL0_9BACT</name>
<evidence type="ECO:0000313" key="1">
    <source>
        <dbReference type="EMBL" id="VGO21881.1"/>
    </source>
</evidence>
<keyword evidence="2" id="KW-1185">Reference proteome</keyword>
<dbReference type="InterPro" id="IPR015919">
    <property type="entry name" value="Cadherin-like_sf"/>
</dbReference>
<accession>A0A6C2URL0</accession>
<reference evidence="1 2" key="1">
    <citation type="submission" date="2019-04" db="EMBL/GenBank/DDBJ databases">
        <authorList>
            <person name="Van Vliet M D."/>
        </authorList>
    </citation>
    <scope>NUCLEOTIDE SEQUENCE [LARGE SCALE GENOMIC DNA]</scope>
    <source>
        <strain evidence="1 2">F21</strain>
    </source>
</reference>
<dbReference type="Proteomes" id="UP000346198">
    <property type="component" value="Unassembled WGS sequence"/>
</dbReference>
<dbReference type="SUPFAM" id="SSF49313">
    <property type="entry name" value="Cadherin-like"/>
    <property type="match status" value="1"/>
</dbReference>
<gene>
    <name evidence="1" type="ORF">SCARR_03961</name>
</gene>
<dbReference type="Gene3D" id="2.60.40.10">
    <property type="entry name" value="Immunoglobulins"/>
    <property type="match status" value="1"/>
</dbReference>